<comment type="caution">
    <text evidence="1">The sequence shown here is derived from an EMBL/GenBank/DDBJ whole genome shotgun (WGS) entry which is preliminary data.</text>
</comment>
<evidence type="ECO:0000313" key="2">
    <source>
        <dbReference type="Proteomes" id="UP000611629"/>
    </source>
</evidence>
<dbReference type="Proteomes" id="UP000611629">
    <property type="component" value="Unassembled WGS sequence"/>
</dbReference>
<gene>
    <name evidence="1" type="ORF">HZF24_04565</name>
</gene>
<dbReference type="EMBL" id="JACBNQ010000002">
    <property type="protein sequence ID" value="NYB73409.1"/>
    <property type="molecule type" value="Genomic_DNA"/>
</dbReference>
<sequence length="49" mass="5706">MKRHIKPINNEIRCPDCGTLLCKTLHSESHAKEVLMWCKYCGTQKLISF</sequence>
<reference evidence="1" key="1">
    <citation type="submission" date="2020-07" db="EMBL/GenBank/DDBJ databases">
        <title>Genomic analysis of a strain of Sedimentibacter Hydroxybenzoicus DSM7310.</title>
        <authorList>
            <person name="Ma S."/>
        </authorList>
    </citation>
    <scope>NUCLEOTIDE SEQUENCE</scope>
    <source>
        <strain evidence="1">DSM 7310</strain>
    </source>
</reference>
<dbReference type="RefSeq" id="WP_179237088.1">
    <property type="nucleotide sequence ID" value="NZ_JACBNQ010000002.1"/>
</dbReference>
<protein>
    <recommendedName>
        <fullName evidence="3">C2H2-type domain-containing protein</fullName>
    </recommendedName>
</protein>
<keyword evidence="2" id="KW-1185">Reference proteome</keyword>
<evidence type="ECO:0008006" key="3">
    <source>
        <dbReference type="Google" id="ProtNLM"/>
    </source>
</evidence>
<dbReference type="AlphaFoldDB" id="A0A974BHR6"/>
<name>A0A974BHR6_SEDHY</name>
<evidence type="ECO:0000313" key="1">
    <source>
        <dbReference type="EMBL" id="NYB73409.1"/>
    </source>
</evidence>
<organism evidence="1 2">
    <name type="scientific">Sedimentibacter hydroxybenzoicus DSM 7310</name>
    <dbReference type="NCBI Taxonomy" id="1123245"/>
    <lineage>
        <taxon>Bacteria</taxon>
        <taxon>Bacillati</taxon>
        <taxon>Bacillota</taxon>
        <taxon>Tissierellia</taxon>
        <taxon>Sedimentibacter</taxon>
    </lineage>
</organism>
<proteinExistence type="predicted"/>
<accession>A0A974BHR6</accession>